<proteinExistence type="predicted"/>
<dbReference type="PANTHER" id="PTHR47245:SF2">
    <property type="entry name" value="PEPTIDYL-PROLYL CIS-TRANS ISOMERASE HP_0175-RELATED"/>
    <property type="match status" value="1"/>
</dbReference>
<evidence type="ECO:0000256" key="1">
    <source>
        <dbReference type="SAM" id="MobiDB-lite"/>
    </source>
</evidence>
<evidence type="ECO:0000313" key="4">
    <source>
        <dbReference type="Proteomes" id="UP000031938"/>
    </source>
</evidence>
<dbReference type="AlphaFoldDB" id="A0A0C2RIJ9"/>
<feature type="region of interest" description="Disordered" evidence="1">
    <location>
        <begin position="23"/>
        <end position="55"/>
    </location>
</feature>
<evidence type="ECO:0000313" key="3">
    <source>
        <dbReference type="EMBL" id="KIL49980.1"/>
    </source>
</evidence>
<dbReference type="GO" id="GO:0003755">
    <property type="term" value="F:peptidyl-prolyl cis-trans isomerase activity"/>
    <property type="evidence" value="ECO:0007669"/>
    <property type="project" value="UniProtKB-EC"/>
</dbReference>
<dbReference type="PANTHER" id="PTHR47245">
    <property type="entry name" value="PEPTIDYLPROLYL ISOMERASE"/>
    <property type="match status" value="1"/>
</dbReference>
<dbReference type="PATRIC" id="fig|889306.3.peg.1459"/>
<dbReference type="Proteomes" id="UP000031938">
    <property type="component" value="Unassembled WGS sequence"/>
</dbReference>
<dbReference type="EC" id="5.2.1.8" evidence="3"/>
<keyword evidence="4" id="KW-1185">Reference proteome</keyword>
<dbReference type="Gene3D" id="1.10.4030.10">
    <property type="entry name" value="Porin chaperone SurA, peptide-binding domain"/>
    <property type="match status" value="1"/>
</dbReference>
<dbReference type="SUPFAM" id="SSF109998">
    <property type="entry name" value="Triger factor/SurA peptide-binding domain-like"/>
    <property type="match status" value="1"/>
</dbReference>
<name>A0A0C2RIJ9_9BACL</name>
<reference evidence="3 4" key="1">
    <citation type="submission" date="2015-01" db="EMBL/GenBank/DDBJ databases">
        <title>Genome sequencing of Jeotgalibacillus soli.</title>
        <authorList>
            <person name="Goh K.M."/>
            <person name="Chan K.-G."/>
            <person name="Yaakop A.S."/>
            <person name="Ee R."/>
            <person name="Gan H.M."/>
            <person name="Chan C.S."/>
        </authorList>
    </citation>
    <scope>NUCLEOTIDE SEQUENCE [LARGE SCALE GENOMIC DNA]</scope>
    <source>
        <strain evidence="3 4">P9</strain>
    </source>
</reference>
<keyword evidence="2" id="KW-0732">Signal</keyword>
<dbReference type="Pfam" id="PF13624">
    <property type="entry name" value="SurA_N_3"/>
    <property type="match status" value="1"/>
</dbReference>
<feature type="compositionally biased region" description="Acidic residues" evidence="1">
    <location>
        <begin position="23"/>
        <end position="35"/>
    </location>
</feature>
<sequence length="249" mass="28061">MKKLLLPIIAGIASLALIACGDNEEGQEQNEEPTQEEAAAQEQMEEMQAKMEEQQVAEDEIVAVVNGEEVTGEQYNALLTPSQTQFQSMGQDPTTEEAAEQIKTMTLDNLVGQVLLLQKANESGINVSEEEIEEERSAIAEQYGGAEAFDELLAQAEMDEEMLNTQLENQVKYNKYIEETLPIEEVTDEDIQASYDELTVQYEESDQEIPALEDVQEDIRSQLERERSQELLVQHVEELKEAAEIEFLI</sequence>
<dbReference type="RefSeq" id="WP_041087303.1">
    <property type="nucleotide sequence ID" value="NZ_JXRP01000009.1"/>
</dbReference>
<comment type="caution">
    <text evidence="3">The sequence shown here is derived from an EMBL/GenBank/DDBJ whole genome shotgun (WGS) entry which is preliminary data.</text>
</comment>
<feature type="chain" id="PRO_5039494632" evidence="2">
    <location>
        <begin position="20"/>
        <end position="249"/>
    </location>
</feature>
<feature type="signal peptide" evidence="2">
    <location>
        <begin position="1"/>
        <end position="19"/>
    </location>
</feature>
<organism evidence="3 4">
    <name type="scientific">Jeotgalibacillus soli</name>
    <dbReference type="NCBI Taxonomy" id="889306"/>
    <lineage>
        <taxon>Bacteria</taxon>
        <taxon>Bacillati</taxon>
        <taxon>Bacillota</taxon>
        <taxon>Bacilli</taxon>
        <taxon>Bacillales</taxon>
        <taxon>Caryophanaceae</taxon>
        <taxon>Jeotgalibacillus</taxon>
    </lineage>
</organism>
<evidence type="ECO:0000256" key="2">
    <source>
        <dbReference type="SAM" id="SignalP"/>
    </source>
</evidence>
<dbReference type="STRING" id="889306.KP78_14480"/>
<dbReference type="PROSITE" id="PS51257">
    <property type="entry name" value="PROKAR_LIPOPROTEIN"/>
    <property type="match status" value="1"/>
</dbReference>
<dbReference type="InterPro" id="IPR027304">
    <property type="entry name" value="Trigger_fact/SurA_dom_sf"/>
</dbReference>
<dbReference type="EMBL" id="JXRP01000009">
    <property type="protein sequence ID" value="KIL49980.1"/>
    <property type="molecule type" value="Genomic_DNA"/>
</dbReference>
<protein>
    <submittedName>
        <fullName evidence="3">Peptidylprolyl isomerase</fullName>
        <ecNumber evidence="3">5.2.1.8</ecNumber>
    </submittedName>
</protein>
<keyword evidence="3" id="KW-0413">Isomerase</keyword>
<accession>A0A0C2RIJ9</accession>
<dbReference type="InterPro" id="IPR050245">
    <property type="entry name" value="PrsA_foldase"/>
</dbReference>
<dbReference type="OrthoDB" id="4775280at2"/>
<gene>
    <name evidence="3" type="ORF">KP78_14480</name>
</gene>